<dbReference type="eggNOG" id="ENOG502S1YP">
    <property type="taxonomic scope" value="Eukaryota"/>
</dbReference>
<evidence type="ECO:0000313" key="3">
    <source>
        <dbReference type="Proteomes" id="UP000015100"/>
    </source>
</evidence>
<dbReference type="AlphaFoldDB" id="S8C4M7"/>
<comment type="caution">
    <text evidence="2">The sequence shown here is derived from an EMBL/GenBank/DDBJ whole genome shotgun (WGS) entry which is preliminary data.</text>
</comment>
<gene>
    <name evidence="2" type="ORF">H072_3351</name>
</gene>
<feature type="compositionally biased region" description="Basic and acidic residues" evidence="1">
    <location>
        <begin position="453"/>
        <end position="462"/>
    </location>
</feature>
<dbReference type="EMBL" id="AQGS01000105">
    <property type="protein sequence ID" value="EPS42667.1"/>
    <property type="molecule type" value="Genomic_DNA"/>
</dbReference>
<feature type="region of interest" description="Disordered" evidence="1">
    <location>
        <begin position="437"/>
        <end position="558"/>
    </location>
</feature>
<dbReference type="OMA" id="EKSRNEW"/>
<feature type="compositionally biased region" description="Low complexity" evidence="1">
    <location>
        <begin position="513"/>
        <end position="531"/>
    </location>
</feature>
<organism evidence="2 3">
    <name type="scientific">Dactylellina haptotyla (strain CBS 200.50)</name>
    <name type="common">Nematode-trapping fungus</name>
    <name type="synonym">Monacrosporium haptotylum</name>
    <dbReference type="NCBI Taxonomy" id="1284197"/>
    <lineage>
        <taxon>Eukaryota</taxon>
        <taxon>Fungi</taxon>
        <taxon>Dikarya</taxon>
        <taxon>Ascomycota</taxon>
        <taxon>Pezizomycotina</taxon>
        <taxon>Orbiliomycetes</taxon>
        <taxon>Orbiliales</taxon>
        <taxon>Orbiliaceae</taxon>
        <taxon>Dactylellina</taxon>
    </lineage>
</organism>
<proteinExistence type="predicted"/>
<feature type="compositionally biased region" description="Polar residues" evidence="1">
    <location>
        <begin position="549"/>
        <end position="558"/>
    </location>
</feature>
<accession>S8C4M7</accession>
<dbReference type="STRING" id="1284197.S8C4M7"/>
<evidence type="ECO:0000313" key="2">
    <source>
        <dbReference type="EMBL" id="EPS42667.1"/>
    </source>
</evidence>
<sequence length="756" mass="84840">MEDSMDIDGPEAATPVFGTRAFVTSKEFHKEIIRKITVLLEEGMNTSAIDFLGQVSYAGLSKPSKPGRLKEIAIPSPDILSIVTTISLHPSYTTRQTGLLQLDGALKASRYMRNIIRLAGATNCQLQQAWRFKRGEANAGSDDNMGGAIGGTRNMRNRNVAKTGAAGRKGKRAAHDLSTAPFASLAIANDESLFKRCDDIWSVIGWALITSCCYSKRWDVWKDFLDLLLETLQNDFQERINAAGDNAEDMDLEGSLVNAIGFIPDVSGSAGYKRVVRAIFANGSEKSRNEWVPVFPRETKKPPKKEKTTEWKTKVDANPYAAKKGSGSLLATLDENTSEDYNKFRNNVNDASDAYREFRDELAKTGYADDEDGSDEDIEFQQLQKEDKSKLETDQEAIRAWGGTDSIIIRLKLMALVSVTGAAADLYNKKQQRLQNEIIDSSRKSRQRSKIQKPTDGRDAKLLDPPLETKMADLKTEESPSSGRAEEAENSLTSRSPPPPLSQNVRRPSDKNTTLPHPSSSLSHSSTTSSPFNMRYNPPTLLESLPRNLKNQSNPPDKNNLNNLQISWMFYWDESIISSFVDEFIDHIRSLPVKQMNLFLSPTIYQAADPFFRTSLLTAILQKSMVWQPRNGWTSDQVGDEALVECYLPHFARGQDVENQVRMATALEYLVRLLHIEAPEEKGLKWSERMEDAMEAGIKARKEKAEAAFRRKKKPTAADEELVRMLDMTAFRLRFLMGQAKTTTLERRKKKKNTKA</sequence>
<keyword evidence="3" id="KW-1185">Reference proteome</keyword>
<protein>
    <submittedName>
        <fullName evidence="2">Uncharacterized protein</fullName>
    </submittedName>
</protein>
<dbReference type="OrthoDB" id="5411773at2759"/>
<reference evidence="3" key="2">
    <citation type="submission" date="2013-04" db="EMBL/GenBank/DDBJ databases">
        <title>Genomic mechanisms accounting for the adaptation to parasitism in nematode-trapping fungi.</title>
        <authorList>
            <person name="Ahren D.G."/>
        </authorList>
    </citation>
    <scope>NUCLEOTIDE SEQUENCE [LARGE SCALE GENOMIC DNA]</scope>
    <source>
        <strain evidence="3">CBS 200.50</strain>
    </source>
</reference>
<dbReference type="Proteomes" id="UP000015100">
    <property type="component" value="Unassembled WGS sequence"/>
</dbReference>
<dbReference type="HOGENOM" id="CLU_368424_0_0_1"/>
<name>S8C4M7_DACHA</name>
<evidence type="ECO:0000256" key="1">
    <source>
        <dbReference type="SAM" id="MobiDB-lite"/>
    </source>
</evidence>
<reference evidence="2 3" key="1">
    <citation type="journal article" date="2013" name="PLoS Genet.">
        <title>Genomic mechanisms accounting for the adaptation to parasitism in nematode-trapping fungi.</title>
        <authorList>
            <person name="Meerupati T."/>
            <person name="Andersson K.M."/>
            <person name="Friman E."/>
            <person name="Kumar D."/>
            <person name="Tunlid A."/>
            <person name="Ahren D."/>
        </authorList>
    </citation>
    <scope>NUCLEOTIDE SEQUENCE [LARGE SCALE GENOMIC DNA]</scope>
    <source>
        <strain evidence="2 3">CBS 200.50</strain>
    </source>
</reference>